<evidence type="ECO:0000256" key="1">
    <source>
        <dbReference type="ARBA" id="ARBA00004651"/>
    </source>
</evidence>
<dbReference type="PROSITE" id="PS51846">
    <property type="entry name" value="CNNM"/>
    <property type="match status" value="1"/>
</dbReference>
<gene>
    <name evidence="14" type="primary">gldE</name>
    <name evidence="14" type="ORF">QJ048_03930</name>
</gene>
<comment type="caution">
    <text evidence="14">The sequence shown here is derived from an EMBL/GenBank/DDBJ whole genome shotgun (WGS) entry which is preliminary data.</text>
</comment>
<evidence type="ECO:0000256" key="4">
    <source>
        <dbReference type="ARBA" id="ARBA00022692"/>
    </source>
</evidence>
<protein>
    <submittedName>
        <fullName evidence="14">Gliding motility-associated protein GldE</fullName>
    </submittedName>
</protein>
<dbReference type="InterPro" id="IPR005170">
    <property type="entry name" value="Transptr-assoc_dom"/>
</dbReference>
<dbReference type="SMART" id="SM00116">
    <property type="entry name" value="CBS"/>
    <property type="match status" value="2"/>
</dbReference>
<accession>A0ABT6R8L2</accession>
<dbReference type="InterPro" id="IPR019862">
    <property type="entry name" value="Motility-assoc_prot_GldE"/>
</dbReference>
<keyword evidence="3" id="KW-1003">Cell membrane</keyword>
<keyword evidence="15" id="KW-1185">Reference proteome</keyword>
<name>A0ABT6R8L2_9BACT</name>
<keyword evidence="4 10" id="KW-0812">Transmembrane</keyword>
<dbReference type="Pfam" id="PF03471">
    <property type="entry name" value="CorC_HlyC"/>
    <property type="match status" value="1"/>
</dbReference>
<keyword evidence="5" id="KW-0677">Repeat</keyword>
<dbReference type="SMART" id="SM01091">
    <property type="entry name" value="CorC_HlyC"/>
    <property type="match status" value="1"/>
</dbReference>
<comment type="similarity">
    <text evidence="2">Belongs to the UPF0053 family.</text>
</comment>
<organism evidence="14 15">
    <name type="scientific">Pinibacter soli</name>
    <dbReference type="NCBI Taxonomy" id="3044211"/>
    <lineage>
        <taxon>Bacteria</taxon>
        <taxon>Pseudomonadati</taxon>
        <taxon>Bacteroidota</taxon>
        <taxon>Chitinophagia</taxon>
        <taxon>Chitinophagales</taxon>
        <taxon>Chitinophagaceae</taxon>
        <taxon>Pinibacter</taxon>
    </lineage>
</organism>
<feature type="domain" description="CBS" evidence="12">
    <location>
        <begin position="226"/>
        <end position="285"/>
    </location>
</feature>
<evidence type="ECO:0000256" key="10">
    <source>
        <dbReference type="PROSITE-ProRule" id="PRU01193"/>
    </source>
</evidence>
<evidence type="ECO:0000256" key="2">
    <source>
        <dbReference type="ARBA" id="ARBA00006337"/>
    </source>
</evidence>
<dbReference type="Pfam" id="PF01595">
    <property type="entry name" value="CNNM"/>
    <property type="match status" value="1"/>
</dbReference>
<evidence type="ECO:0000256" key="5">
    <source>
        <dbReference type="ARBA" id="ARBA00022737"/>
    </source>
</evidence>
<dbReference type="InterPro" id="IPR046342">
    <property type="entry name" value="CBS_dom_sf"/>
</dbReference>
<keyword evidence="7 9" id="KW-0129">CBS domain</keyword>
<dbReference type="Gene3D" id="3.10.580.10">
    <property type="entry name" value="CBS-domain"/>
    <property type="match status" value="1"/>
</dbReference>
<dbReference type="SUPFAM" id="SSF56176">
    <property type="entry name" value="FAD-binding/transporter-associated domain-like"/>
    <property type="match status" value="1"/>
</dbReference>
<dbReference type="InterPro" id="IPR000644">
    <property type="entry name" value="CBS_dom"/>
</dbReference>
<feature type="domain" description="CBS" evidence="12">
    <location>
        <begin position="290"/>
        <end position="347"/>
    </location>
</feature>
<feature type="transmembrane region" description="Helical" evidence="11">
    <location>
        <begin position="90"/>
        <end position="111"/>
    </location>
</feature>
<dbReference type="PANTHER" id="PTHR22777:SF32">
    <property type="entry name" value="UPF0053 INNER MEMBRANE PROTEIN YFJD"/>
    <property type="match status" value="1"/>
</dbReference>
<dbReference type="Gene3D" id="3.30.465.10">
    <property type="match status" value="1"/>
</dbReference>
<dbReference type="NCBIfam" id="TIGR03520">
    <property type="entry name" value="GldE"/>
    <property type="match status" value="1"/>
</dbReference>
<proteinExistence type="inferred from homology"/>
<evidence type="ECO:0000256" key="9">
    <source>
        <dbReference type="PROSITE-ProRule" id="PRU00703"/>
    </source>
</evidence>
<evidence type="ECO:0000259" key="12">
    <source>
        <dbReference type="PROSITE" id="PS51371"/>
    </source>
</evidence>
<comment type="subcellular location">
    <subcellularLocation>
        <location evidence="1">Cell membrane</location>
        <topology evidence="1">Multi-pass membrane protein</topology>
    </subcellularLocation>
</comment>
<feature type="domain" description="CNNM transmembrane" evidence="13">
    <location>
        <begin position="24"/>
        <end position="211"/>
    </location>
</feature>
<dbReference type="Pfam" id="PF00571">
    <property type="entry name" value="CBS"/>
    <property type="match status" value="2"/>
</dbReference>
<evidence type="ECO:0000256" key="3">
    <source>
        <dbReference type="ARBA" id="ARBA00022475"/>
    </source>
</evidence>
<evidence type="ECO:0000256" key="7">
    <source>
        <dbReference type="ARBA" id="ARBA00023122"/>
    </source>
</evidence>
<dbReference type="InterPro" id="IPR036318">
    <property type="entry name" value="FAD-bd_PCMH-like_sf"/>
</dbReference>
<dbReference type="CDD" id="cd04590">
    <property type="entry name" value="CBS_pair_CorC_HlyC_assoc"/>
    <property type="match status" value="1"/>
</dbReference>
<dbReference type="SUPFAM" id="SSF54631">
    <property type="entry name" value="CBS-domain pair"/>
    <property type="match status" value="1"/>
</dbReference>
<evidence type="ECO:0000313" key="14">
    <source>
        <dbReference type="EMBL" id="MDI3318905.1"/>
    </source>
</evidence>
<feature type="transmembrane region" description="Helical" evidence="11">
    <location>
        <begin position="117"/>
        <end position="137"/>
    </location>
</feature>
<evidence type="ECO:0000256" key="11">
    <source>
        <dbReference type="SAM" id="Phobius"/>
    </source>
</evidence>
<keyword evidence="8 10" id="KW-0472">Membrane</keyword>
<feature type="transmembrane region" description="Helical" evidence="11">
    <location>
        <begin position="28"/>
        <end position="55"/>
    </location>
</feature>
<dbReference type="PROSITE" id="PS51371">
    <property type="entry name" value="CBS"/>
    <property type="match status" value="2"/>
</dbReference>
<dbReference type="Proteomes" id="UP001226434">
    <property type="component" value="Unassembled WGS sequence"/>
</dbReference>
<sequence length="439" mass="49646">MDFHSGYNSIETILSPLLLQTTVNVQGITFLVAIIIFLLVISYFLAGSLVAFFSLTDKDVNVLKTKQGEGWKRIVTLLREPKVLHASLRIANLTVNVAIIILSNFLINQLLTVNNSWWFVDFLVKILIVTFFLVLFGEILPKVYASQNNLRFARDASFLVEIVYLLFRRTGMAMAGFADGVENSIGRKSRSYDLDELENDSSSTEEEKNILKGIAKFGNITVKQIMRTRLDVTGVDNSLSFKELIKRVEEQHYSRLPVYRGSLDDVVGMIQTKDLVPHLDESDAYDWHPLIRPPYFVHQHKLIEDLLTEFQAKHVHFAVVVDEFGGTSGIVTLEDIMEEIIGDIKDEFDDEESGNGKIDDFNYMFEGKTMINDVCKAMHLPVQTFDSVRGDSDSLGGLILELAGYIPPQNEVIKAGDFHFTILEADKNRILKVKVTIVQ</sequence>
<dbReference type="PANTHER" id="PTHR22777">
    <property type="entry name" value="HEMOLYSIN-RELATED"/>
    <property type="match status" value="1"/>
</dbReference>
<evidence type="ECO:0000256" key="8">
    <source>
        <dbReference type="ARBA" id="ARBA00023136"/>
    </source>
</evidence>
<dbReference type="EMBL" id="JASBRG010000002">
    <property type="protein sequence ID" value="MDI3318905.1"/>
    <property type="molecule type" value="Genomic_DNA"/>
</dbReference>
<dbReference type="InterPro" id="IPR002550">
    <property type="entry name" value="CNNM"/>
</dbReference>
<evidence type="ECO:0000259" key="13">
    <source>
        <dbReference type="PROSITE" id="PS51846"/>
    </source>
</evidence>
<dbReference type="InterPro" id="IPR016169">
    <property type="entry name" value="FAD-bd_PCMH_sub2"/>
</dbReference>
<reference evidence="14 15" key="1">
    <citation type="submission" date="2023-05" db="EMBL/GenBank/DDBJ databases">
        <title>Genome sequence of Pinibacter sp. MAH-24.</title>
        <authorList>
            <person name="Huq M.A."/>
        </authorList>
    </citation>
    <scope>NUCLEOTIDE SEQUENCE [LARGE SCALE GENOMIC DNA]</scope>
    <source>
        <strain evidence="14 15">MAH-24</strain>
    </source>
</reference>
<dbReference type="RefSeq" id="WP_282333025.1">
    <property type="nucleotide sequence ID" value="NZ_JASBRG010000002.1"/>
</dbReference>
<evidence type="ECO:0000313" key="15">
    <source>
        <dbReference type="Proteomes" id="UP001226434"/>
    </source>
</evidence>
<dbReference type="InterPro" id="IPR044751">
    <property type="entry name" value="Ion_transp-like_CBS"/>
</dbReference>
<evidence type="ECO:0000256" key="6">
    <source>
        <dbReference type="ARBA" id="ARBA00022989"/>
    </source>
</evidence>
<keyword evidence="6 10" id="KW-1133">Transmembrane helix</keyword>